<evidence type="ECO:0000313" key="8">
    <source>
        <dbReference type="EMBL" id="TWG81828.1"/>
    </source>
</evidence>
<feature type="transmembrane region" description="Helical" evidence="6">
    <location>
        <begin position="786"/>
        <end position="804"/>
    </location>
</feature>
<feature type="transmembrane region" description="Helical" evidence="6">
    <location>
        <begin position="456"/>
        <end position="476"/>
    </location>
</feature>
<comment type="caution">
    <text evidence="8">The sequence shown here is derived from an EMBL/GenBank/DDBJ whole genome shotgun (WGS) entry which is preliminary data.</text>
</comment>
<evidence type="ECO:0000256" key="1">
    <source>
        <dbReference type="ARBA" id="ARBA00004651"/>
    </source>
</evidence>
<keyword evidence="9" id="KW-1185">Reference proteome</keyword>
<organism evidence="8 9">
    <name type="scientific">Cupriavidus gilardii J11</name>
    <dbReference type="NCBI Taxonomy" id="936133"/>
    <lineage>
        <taxon>Bacteria</taxon>
        <taxon>Pseudomonadati</taxon>
        <taxon>Pseudomonadota</taxon>
        <taxon>Betaproteobacteria</taxon>
        <taxon>Burkholderiales</taxon>
        <taxon>Burkholderiaceae</taxon>
        <taxon>Cupriavidus</taxon>
    </lineage>
</organism>
<sequence length="831" mass="88287">MTELHERAMPSTTSVQPVCAMQARGAAGPWARGLAWLWLALVLAVAVHQFQFWRAGKVDTDVMALLPGSQRTAVADRVLQRMVDGASRDIVVLVGAPDWPAARTAARRFAAPVEAAAPDGGAAALQAVDRLAAFDVDAALAFYRPYRARLLTDAQREALRGTEPETLAKQALASLYQFAGGARLTDWRTDPLALWSGWWLDRAAVTRVRERDGMSTVSADGMEWVVLAYRTPAPAFAVNGDTPHADRLSAAEQAARAAVPGIAIHIAGVPLHAEAAAAQANREMNVIGLGSLLAVLLLVWLAFRSVVPIALVGLSLLVGTAMAITVTALVFGQIHLITLVFGASLIGVAEDYGIHYFVTRQAKASRPPGATMRLLLPGMALALGTSVVAYLSLGIAPFPGLRQMAVFSATGLVAAFVTVVLWFPWLDRRAPRPTGLAGRIGASLPRWPRLRADRRGMLALALLGIFIVAGIAQLRVADDVRQLQSSPASLVNAQRAVERLLGTPSPAQFLLVRGSSDEMVLAREEAVKRALMPLRAQGRLDGVIAVSDWVPSARRQQDDAALTHDAEQAARTEVARVLGDSAMAAQGTNEASARTSAPKPLTVARWLSHPVSQPLRHLWLGRIAEGNDADTTLASVMLLRGVADPAALQQIRAAAGTVAGVEWVDRVADYTGLLRHYRIQMSWLLAAGAGAVALLLWWRYGLRAWRALVPTLLAAACGVAVLGWMHVPLQLFSVLALALLIGVGVDYGIFLLEHPGDGASWTAIVLGAASTLLAFGLLALSATPALHAFGMTMLAGVSAVWLLAPWMRDEALPAPAPSHTPDASASADRDH</sequence>
<proteinExistence type="predicted"/>
<evidence type="ECO:0000256" key="2">
    <source>
        <dbReference type="ARBA" id="ARBA00022475"/>
    </source>
</evidence>
<evidence type="ECO:0000256" key="3">
    <source>
        <dbReference type="ARBA" id="ARBA00022692"/>
    </source>
</evidence>
<dbReference type="Pfam" id="PF03176">
    <property type="entry name" value="MMPL"/>
    <property type="match status" value="1"/>
</dbReference>
<dbReference type="PANTHER" id="PTHR33406:SF13">
    <property type="entry name" value="MEMBRANE PROTEIN YDFJ"/>
    <property type="match status" value="1"/>
</dbReference>
<dbReference type="GO" id="GO:0005886">
    <property type="term" value="C:plasma membrane"/>
    <property type="evidence" value="ECO:0007669"/>
    <property type="project" value="UniProtKB-SubCell"/>
</dbReference>
<keyword evidence="5 6" id="KW-0472">Membrane</keyword>
<dbReference type="InterPro" id="IPR004869">
    <property type="entry name" value="MMPL_dom"/>
</dbReference>
<keyword evidence="2" id="KW-1003">Cell membrane</keyword>
<dbReference type="PANTHER" id="PTHR33406">
    <property type="entry name" value="MEMBRANE PROTEIN MJ1562-RELATED"/>
    <property type="match status" value="1"/>
</dbReference>
<evidence type="ECO:0000256" key="5">
    <source>
        <dbReference type="ARBA" id="ARBA00023136"/>
    </source>
</evidence>
<feature type="transmembrane region" description="Helical" evidence="6">
    <location>
        <begin position="681"/>
        <end position="700"/>
    </location>
</feature>
<feature type="transmembrane region" description="Helical" evidence="6">
    <location>
        <begin position="286"/>
        <end position="303"/>
    </location>
</feature>
<evidence type="ECO:0000256" key="6">
    <source>
        <dbReference type="SAM" id="Phobius"/>
    </source>
</evidence>
<name>A0A562B9X9_9BURK</name>
<dbReference type="Gene3D" id="1.20.1640.10">
    <property type="entry name" value="Multidrug efflux transporter AcrB transmembrane domain"/>
    <property type="match status" value="2"/>
</dbReference>
<dbReference type="AlphaFoldDB" id="A0A562B9X9"/>
<evidence type="ECO:0000256" key="4">
    <source>
        <dbReference type="ARBA" id="ARBA00022989"/>
    </source>
</evidence>
<feature type="domain" description="Membrane transport protein MMPL" evidence="7">
    <location>
        <begin position="217"/>
        <end position="420"/>
    </location>
</feature>
<dbReference type="Proteomes" id="UP000318141">
    <property type="component" value="Unassembled WGS sequence"/>
</dbReference>
<feature type="transmembrane region" description="Helical" evidence="6">
    <location>
        <begin position="404"/>
        <end position="423"/>
    </location>
</feature>
<feature type="transmembrane region" description="Helical" evidence="6">
    <location>
        <begin position="707"/>
        <end position="725"/>
    </location>
</feature>
<gene>
    <name evidence="8" type="ORF">L602_000400001470</name>
</gene>
<dbReference type="SUPFAM" id="SSF82866">
    <property type="entry name" value="Multidrug efflux transporter AcrB transmembrane domain"/>
    <property type="match status" value="2"/>
</dbReference>
<evidence type="ECO:0000313" key="9">
    <source>
        <dbReference type="Proteomes" id="UP000318141"/>
    </source>
</evidence>
<dbReference type="InterPro" id="IPR050545">
    <property type="entry name" value="Mycobact_MmpL"/>
</dbReference>
<keyword evidence="3 6" id="KW-0812">Transmembrane</keyword>
<evidence type="ECO:0000259" key="7">
    <source>
        <dbReference type="Pfam" id="PF03176"/>
    </source>
</evidence>
<feature type="transmembrane region" description="Helical" evidence="6">
    <location>
        <begin position="374"/>
        <end position="398"/>
    </location>
</feature>
<reference evidence="8 9" key="1">
    <citation type="submission" date="2019-07" db="EMBL/GenBank/DDBJ databases">
        <title>Genome sequencing of lignin-degrading bacterial isolates.</title>
        <authorList>
            <person name="Gladden J."/>
        </authorList>
    </citation>
    <scope>NUCLEOTIDE SEQUENCE [LARGE SCALE GENOMIC DNA]</scope>
    <source>
        <strain evidence="8 9">J11</strain>
    </source>
</reference>
<protein>
    <submittedName>
        <fullName evidence="8">Putative exporter</fullName>
    </submittedName>
</protein>
<accession>A0A562B9X9</accession>
<feature type="transmembrane region" description="Helical" evidence="6">
    <location>
        <begin position="759"/>
        <end position="780"/>
    </location>
</feature>
<feature type="transmembrane region" description="Helical" evidence="6">
    <location>
        <begin position="309"/>
        <end position="331"/>
    </location>
</feature>
<feature type="transmembrane region" description="Helical" evidence="6">
    <location>
        <begin position="731"/>
        <end position="752"/>
    </location>
</feature>
<dbReference type="EMBL" id="VLJN01000034">
    <property type="protein sequence ID" value="TWG81828.1"/>
    <property type="molecule type" value="Genomic_DNA"/>
</dbReference>
<keyword evidence="4 6" id="KW-1133">Transmembrane helix</keyword>
<comment type="subcellular location">
    <subcellularLocation>
        <location evidence="1">Cell membrane</location>
        <topology evidence="1">Multi-pass membrane protein</topology>
    </subcellularLocation>
</comment>